<evidence type="ECO:0000256" key="1">
    <source>
        <dbReference type="SAM" id="Coils"/>
    </source>
</evidence>
<dbReference type="Proteomes" id="UP001447188">
    <property type="component" value="Unassembled WGS sequence"/>
</dbReference>
<organism evidence="2 3">
    <name type="scientific">Discina gigas</name>
    <dbReference type="NCBI Taxonomy" id="1032678"/>
    <lineage>
        <taxon>Eukaryota</taxon>
        <taxon>Fungi</taxon>
        <taxon>Dikarya</taxon>
        <taxon>Ascomycota</taxon>
        <taxon>Pezizomycotina</taxon>
        <taxon>Pezizomycetes</taxon>
        <taxon>Pezizales</taxon>
        <taxon>Discinaceae</taxon>
        <taxon>Discina</taxon>
    </lineage>
</organism>
<feature type="coiled-coil region" evidence="1">
    <location>
        <begin position="81"/>
        <end position="108"/>
    </location>
</feature>
<evidence type="ECO:0000313" key="3">
    <source>
        <dbReference type="Proteomes" id="UP001447188"/>
    </source>
</evidence>
<proteinExistence type="predicted"/>
<comment type="caution">
    <text evidence="2">The sequence shown here is derived from an EMBL/GenBank/DDBJ whole genome shotgun (WGS) entry which is preliminary data.</text>
</comment>
<keyword evidence="3" id="KW-1185">Reference proteome</keyword>
<sequence>MFTESTEAHIASIESLILALQPLVEEMQSMMRWVDSSVKNGLGIIKFHLLSAENYTGLIENIKSSNSIRLPTLSTQQKQKLDELMIVVMEMQDDMDEAVKELKFIVEQHEKVE</sequence>
<dbReference type="EMBL" id="JBBBZM010000113">
    <property type="protein sequence ID" value="KAL0633808.1"/>
    <property type="molecule type" value="Genomic_DNA"/>
</dbReference>
<protein>
    <submittedName>
        <fullName evidence="2">Uncharacterized protein</fullName>
    </submittedName>
</protein>
<reference evidence="2 3" key="1">
    <citation type="submission" date="2024-02" db="EMBL/GenBank/DDBJ databases">
        <title>Discinaceae phylogenomics.</title>
        <authorList>
            <person name="Dirks A.C."/>
            <person name="James T.Y."/>
        </authorList>
    </citation>
    <scope>NUCLEOTIDE SEQUENCE [LARGE SCALE GENOMIC DNA]</scope>
    <source>
        <strain evidence="2 3">ACD0624</strain>
    </source>
</reference>
<name>A0ABR3GCW4_9PEZI</name>
<evidence type="ECO:0000313" key="2">
    <source>
        <dbReference type="EMBL" id="KAL0633808.1"/>
    </source>
</evidence>
<accession>A0ABR3GCW4</accession>
<gene>
    <name evidence="2" type="ORF">Q9L58_007291</name>
</gene>
<keyword evidence="1" id="KW-0175">Coiled coil</keyword>